<keyword evidence="5 7" id="KW-1133">Transmembrane helix</keyword>
<evidence type="ECO:0000256" key="3">
    <source>
        <dbReference type="ARBA" id="ARBA00022448"/>
    </source>
</evidence>
<dbReference type="InterPro" id="IPR050277">
    <property type="entry name" value="Sodium:Solute_Symporter"/>
</dbReference>
<protein>
    <submittedName>
        <fullName evidence="8">Uncharacterized symporter YhjB</fullName>
    </submittedName>
</protein>
<dbReference type="PROSITE" id="PS50283">
    <property type="entry name" value="NA_SOLUT_SYMP_3"/>
    <property type="match status" value="1"/>
</dbReference>
<dbReference type="AlphaFoldDB" id="A0A375HG95"/>
<evidence type="ECO:0000256" key="1">
    <source>
        <dbReference type="ARBA" id="ARBA00004141"/>
    </source>
</evidence>
<feature type="transmembrane region" description="Helical" evidence="7">
    <location>
        <begin position="82"/>
        <end position="101"/>
    </location>
</feature>
<reference evidence="8" key="1">
    <citation type="submission" date="2018-01" db="EMBL/GenBank/DDBJ databases">
        <authorList>
            <person name="Gaut B.S."/>
            <person name="Morton B.R."/>
            <person name="Clegg M.T."/>
            <person name="Duvall M.R."/>
        </authorList>
    </citation>
    <scope>NUCLEOTIDE SEQUENCE</scope>
    <source>
        <strain evidence="8">Cupriavidus taiwanensis STM 8555</strain>
    </source>
</reference>
<evidence type="ECO:0000256" key="2">
    <source>
        <dbReference type="ARBA" id="ARBA00006434"/>
    </source>
</evidence>
<evidence type="ECO:0000256" key="6">
    <source>
        <dbReference type="ARBA" id="ARBA00023136"/>
    </source>
</evidence>
<evidence type="ECO:0000256" key="7">
    <source>
        <dbReference type="SAM" id="Phobius"/>
    </source>
</evidence>
<keyword evidence="6 7" id="KW-0472">Membrane</keyword>
<keyword evidence="4 7" id="KW-0812">Transmembrane</keyword>
<keyword evidence="8" id="KW-0614">Plasmid</keyword>
<comment type="subcellular location">
    <subcellularLocation>
        <location evidence="1">Membrane</location>
        <topology evidence="1">Multi-pass membrane protein</topology>
    </subcellularLocation>
</comment>
<comment type="similarity">
    <text evidence="2">Belongs to the sodium:solute symporter (SSF) (TC 2.A.21) family.</text>
</comment>
<organism evidence="8">
    <name type="scientific">Cupriavidus taiwanensis</name>
    <dbReference type="NCBI Taxonomy" id="164546"/>
    <lineage>
        <taxon>Bacteria</taxon>
        <taxon>Pseudomonadati</taxon>
        <taxon>Pseudomonadota</taxon>
        <taxon>Betaproteobacteria</taxon>
        <taxon>Burkholderiales</taxon>
        <taxon>Burkholderiaceae</taxon>
        <taxon>Cupriavidus</taxon>
    </lineage>
</organism>
<accession>A0A375HG95</accession>
<sequence length="189" mass="19967">MKISLQTFDPWFVGVIGAAGVLTALVPGSMILMTSSTMLANNVYRPLRPSASSAEIVKLSKCMAPCIMAVGLFFALQGGKTIVALLLMAYAFVTQLFPVLVMSLQRNNPVTPVAAMTSIAVGEATVAWVSLTKQSVASLFPFLPDALKDVNVGRCRTGTEHRDIDHRNLADAAKRAPGSDGSAFPITPG</sequence>
<dbReference type="InterPro" id="IPR001734">
    <property type="entry name" value="Na/solute_symporter"/>
</dbReference>
<dbReference type="GO" id="GO:0022857">
    <property type="term" value="F:transmembrane transporter activity"/>
    <property type="evidence" value="ECO:0007669"/>
    <property type="project" value="InterPro"/>
</dbReference>
<evidence type="ECO:0000256" key="4">
    <source>
        <dbReference type="ARBA" id="ARBA00022692"/>
    </source>
</evidence>
<name>A0A375HG95_9BURK</name>
<dbReference type="InterPro" id="IPR038377">
    <property type="entry name" value="Na/Glc_symporter_sf"/>
</dbReference>
<keyword evidence="3" id="KW-0813">Transport</keyword>
<dbReference type="PANTHER" id="PTHR48086:SF8">
    <property type="entry name" value="MONOCARBOXYLIC ACID PERMEASE"/>
    <property type="match status" value="1"/>
</dbReference>
<dbReference type="PANTHER" id="PTHR48086">
    <property type="entry name" value="SODIUM/PROLINE SYMPORTER-RELATED"/>
    <property type="match status" value="1"/>
</dbReference>
<proteinExistence type="inferred from homology"/>
<dbReference type="GO" id="GO:0005886">
    <property type="term" value="C:plasma membrane"/>
    <property type="evidence" value="ECO:0007669"/>
    <property type="project" value="TreeGrafter"/>
</dbReference>
<dbReference type="Gene3D" id="1.20.1730.10">
    <property type="entry name" value="Sodium/glucose cotransporter"/>
    <property type="match status" value="1"/>
</dbReference>
<geneLocation type="plasmid" evidence="8">
    <name>I</name>
</geneLocation>
<gene>
    <name evidence="8" type="ORF">CBM2612_P0645</name>
</gene>
<evidence type="ECO:0000313" key="8">
    <source>
        <dbReference type="EMBL" id="SPD49300.1"/>
    </source>
</evidence>
<feature type="transmembrane region" description="Helical" evidence="7">
    <location>
        <begin position="12"/>
        <end position="35"/>
    </location>
</feature>
<dbReference type="EMBL" id="LT984809">
    <property type="protein sequence ID" value="SPD49300.1"/>
    <property type="molecule type" value="Genomic_DNA"/>
</dbReference>
<evidence type="ECO:0000256" key="5">
    <source>
        <dbReference type="ARBA" id="ARBA00022989"/>
    </source>
</evidence>